<sequence>MGAHPTRILENDNFTQLRTLNLSSPFLQVESTSLSIPLTHTTPPTTEIAPTRLAQILLHVPRLNPSCEDITALAYQGGWCGGARNPADYLESNKHRLSCRLRCGETASYGEFPANCACDEQCLIHDDCCTDMSTVCPMVYAAGNRKYRHLASRFGVCTKYFTFVNCDSNPVISCLCGDYVHRELMQNVCLGKGNDLTSFEKILRNDLFSKVMLLWVQLPIPERTGQCNVFNLSGLSYPARVDLNLPNSQNDRVIHMRVLPVVQLNTNSSDLEHPTHSIGEANGSGSVGTANSTETNRQANEGLSFKVAFTNTIERRMR</sequence>
<dbReference type="AlphaFoldDB" id="A0AAV4HG51"/>
<evidence type="ECO:0000313" key="5">
    <source>
        <dbReference type="Proteomes" id="UP000762676"/>
    </source>
</evidence>
<dbReference type="InterPro" id="IPR036024">
    <property type="entry name" value="Somatomedin_B-like_dom_sf"/>
</dbReference>
<name>A0AAV4HG51_9GAST</name>
<dbReference type="EMBL" id="BMAT01001997">
    <property type="protein sequence ID" value="GFR96913.1"/>
    <property type="molecule type" value="Genomic_DNA"/>
</dbReference>
<gene>
    <name evidence="4" type="ORF">ElyMa_000980700</name>
</gene>
<evidence type="ECO:0000313" key="4">
    <source>
        <dbReference type="EMBL" id="GFR96913.1"/>
    </source>
</evidence>
<feature type="region of interest" description="Disordered" evidence="2">
    <location>
        <begin position="269"/>
        <end position="301"/>
    </location>
</feature>
<feature type="compositionally biased region" description="Polar residues" evidence="2">
    <location>
        <begin position="283"/>
        <end position="301"/>
    </location>
</feature>
<keyword evidence="1" id="KW-1015">Disulfide bond</keyword>
<dbReference type="PROSITE" id="PS50958">
    <property type="entry name" value="SMB_2"/>
    <property type="match status" value="1"/>
</dbReference>
<protein>
    <recommendedName>
        <fullName evidence="3">SMB domain-containing protein</fullName>
    </recommendedName>
</protein>
<dbReference type="InterPro" id="IPR001212">
    <property type="entry name" value="Somatomedin_B_dom"/>
</dbReference>
<reference evidence="4 5" key="1">
    <citation type="journal article" date="2021" name="Elife">
        <title>Chloroplast acquisition without the gene transfer in kleptoplastic sea slugs, Plakobranchus ocellatus.</title>
        <authorList>
            <person name="Maeda T."/>
            <person name="Takahashi S."/>
            <person name="Yoshida T."/>
            <person name="Shimamura S."/>
            <person name="Takaki Y."/>
            <person name="Nagai Y."/>
            <person name="Toyoda A."/>
            <person name="Suzuki Y."/>
            <person name="Arimoto A."/>
            <person name="Ishii H."/>
            <person name="Satoh N."/>
            <person name="Nishiyama T."/>
            <person name="Hasebe M."/>
            <person name="Maruyama T."/>
            <person name="Minagawa J."/>
            <person name="Obokata J."/>
            <person name="Shigenobu S."/>
        </authorList>
    </citation>
    <scope>NUCLEOTIDE SEQUENCE [LARGE SCALE GENOMIC DNA]</scope>
</reference>
<accession>A0AAV4HG51</accession>
<keyword evidence="5" id="KW-1185">Reference proteome</keyword>
<organism evidence="4 5">
    <name type="scientific">Elysia marginata</name>
    <dbReference type="NCBI Taxonomy" id="1093978"/>
    <lineage>
        <taxon>Eukaryota</taxon>
        <taxon>Metazoa</taxon>
        <taxon>Spiralia</taxon>
        <taxon>Lophotrochozoa</taxon>
        <taxon>Mollusca</taxon>
        <taxon>Gastropoda</taxon>
        <taxon>Heterobranchia</taxon>
        <taxon>Euthyneura</taxon>
        <taxon>Panpulmonata</taxon>
        <taxon>Sacoglossa</taxon>
        <taxon>Placobranchoidea</taxon>
        <taxon>Plakobranchidae</taxon>
        <taxon>Elysia</taxon>
    </lineage>
</organism>
<dbReference type="Gene3D" id="4.10.410.20">
    <property type="match status" value="1"/>
</dbReference>
<evidence type="ECO:0000256" key="2">
    <source>
        <dbReference type="SAM" id="MobiDB-lite"/>
    </source>
</evidence>
<proteinExistence type="predicted"/>
<dbReference type="Pfam" id="PF01033">
    <property type="entry name" value="Somatomedin_B"/>
    <property type="match status" value="1"/>
</dbReference>
<dbReference type="SMART" id="SM00201">
    <property type="entry name" value="SO"/>
    <property type="match status" value="1"/>
</dbReference>
<dbReference type="SUPFAM" id="SSF90188">
    <property type="entry name" value="Somatomedin B domain"/>
    <property type="match status" value="1"/>
</dbReference>
<feature type="domain" description="SMB" evidence="3">
    <location>
        <begin position="95"/>
        <end position="140"/>
    </location>
</feature>
<evidence type="ECO:0000256" key="1">
    <source>
        <dbReference type="ARBA" id="ARBA00023157"/>
    </source>
</evidence>
<comment type="caution">
    <text evidence="4">The sequence shown here is derived from an EMBL/GenBank/DDBJ whole genome shotgun (WGS) entry which is preliminary data.</text>
</comment>
<feature type="non-terminal residue" evidence="4">
    <location>
        <position position="318"/>
    </location>
</feature>
<evidence type="ECO:0000259" key="3">
    <source>
        <dbReference type="PROSITE" id="PS50958"/>
    </source>
</evidence>
<dbReference type="Proteomes" id="UP000762676">
    <property type="component" value="Unassembled WGS sequence"/>
</dbReference>